<dbReference type="Proteomes" id="UP001225644">
    <property type="component" value="Unassembled WGS sequence"/>
</dbReference>
<evidence type="ECO:0000313" key="2">
    <source>
        <dbReference type="Proteomes" id="UP001225644"/>
    </source>
</evidence>
<proteinExistence type="predicted"/>
<sequence>MVFSTARQNFSFYPSTIFHRPGFTRPTSFVTSGVENGAAAGKTPSGVVLLMYFGEPEAEIFSGG</sequence>
<evidence type="ECO:0000313" key="1">
    <source>
        <dbReference type="EMBL" id="MDQ0287350.1"/>
    </source>
</evidence>
<name>A0ABU0B502_9FIRM</name>
<dbReference type="EMBL" id="JAUSUX010000024">
    <property type="protein sequence ID" value="MDQ0287350.1"/>
    <property type="molecule type" value="Genomic_DNA"/>
</dbReference>
<gene>
    <name evidence="1" type="ORF">J2Z49_002471</name>
</gene>
<accession>A0ABU0B502</accession>
<organism evidence="1 2">
    <name type="scientific">Desulfofundulus luciae</name>
    <dbReference type="NCBI Taxonomy" id="74702"/>
    <lineage>
        <taxon>Bacteria</taxon>
        <taxon>Bacillati</taxon>
        <taxon>Bacillota</taxon>
        <taxon>Clostridia</taxon>
        <taxon>Eubacteriales</taxon>
        <taxon>Peptococcaceae</taxon>
        <taxon>Desulfofundulus</taxon>
    </lineage>
</organism>
<protein>
    <submittedName>
        <fullName evidence="1">Uncharacterized protein</fullName>
    </submittedName>
</protein>
<keyword evidence="2" id="KW-1185">Reference proteome</keyword>
<comment type="caution">
    <text evidence="1">The sequence shown here is derived from an EMBL/GenBank/DDBJ whole genome shotgun (WGS) entry which is preliminary data.</text>
</comment>
<reference evidence="1 2" key="1">
    <citation type="submission" date="2023-07" db="EMBL/GenBank/DDBJ databases">
        <title>Genomic Encyclopedia of Type Strains, Phase IV (KMG-IV): sequencing the most valuable type-strain genomes for metagenomic binning, comparative biology and taxonomic classification.</title>
        <authorList>
            <person name="Goeker M."/>
        </authorList>
    </citation>
    <scope>NUCLEOTIDE SEQUENCE [LARGE SCALE GENOMIC DNA]</scope>
    <source>
        <strain evidence="1 2">DSM 12396</strain>
    </source>
</reference>